<evidence type="ECO:0000259" key="3">
    <source>
        <dbReference type="SMART" id="SM00093"/>
    </source>
</evidence>
<protein>
    <submittedName>
        <fullName evidence="5">Serpin domain-containing protein</fullName>
    </submittedName>
</protein>
<evidence type="ECO:0000256" key="2">
    <source>
        <dbReference type="RuleBase" id="RU000411"/>
    </source>
</evidence>
<keyword evidence="4" id="KW-1185">Reference proteome</keyword>
<dbReference type="WBParaSite" id="Minc3s00144g05959">
    <property type="protein sequence ID" value="Minc3s00144g05959"/>
    <property type="gene ID" value="Minc3s00144g05959"/>
</dbReference>
<feature type="domain" description="Serpin" evidence="3">
    <location>
        <begin position="17"/>
        <end position="381"/>
    </location>
</feature>
<evidence type="ECO:0000313" key="5">
    <source>
        <dbReference type="WBParaSite" id="Minc3s00144g05959"/>
    </source>
</evidence>
<dbReference type="AlphaFoldDB" id="A0A914KZ35"/>
<proteinExistence type="inferred from homology"/>
<dbReference type="SUPFAM" id="SSF56574">
    <property type="entry name" value="Serpins"/>
    <property type="match status" value="1"/>
</dbReference>
<dbReference type="GO" id="GO:0004867">
    <property type="term" value="F:serine-type endopeptidase inhibitor activity"/>
    <property type="evidence" value="ECO:0007669"/>
    <property type="project" value="InterPro"/>
</dbReference>
<dbReference type="InterPro" id="IPR023796">
    <property type="entry name" value="Serpin_dom"/>
</dbReference>
<dbReference type="SMART" id="SM00093">
    <property type="entry name" value="SERPIN"/>
    <property type="match status" value="1"/>
</dbReference>
<dbReference type="Proteomes" id="UP000887563">
    <property type="component" value="Unplaced"/>
</dbReference>
<dbReference type="PANTHER" id="PTHR11461:SF211">
    <property type="entry name" value="GH10112P-RELATED"/>
    <property type="match status" value="1"/>
</dbReference>
<dbReference type="Gene3D" id="3.30.497.10">
    <property type="entry name" value="Antithrombin, subunit I, domain 2"/>
    <property type="match status" value="1"/>
</dbReference>
<comment type="similarity">
    <text evidence="1 2">Belongs to the serpin family.</text>
</comment>
<sequence>MEKSEEAIISAQADFAINLLSNVVFKQNKPVESTILSPLSLSMGLAIVYAGADGETKAEFGKLLSGGLKQEEIHAYFGRQLNSYTNDKSEKYTLELANKVFVQNGFKILEEFKNFVNENYEGKFELLNFEENVEAAKLINEFVAKTTHYKINNVVSSDSLNCDIRLLLINAIYFKGKWLRTFDPESTQKKNFYIAGEKNKTVDMMTITKYFVYFEDKELQMLKMYYSSGSKEGAEDIYMVIFLPKERFGLEKMTKSLSGEKILKLLKSGDSTKVHVFIPKFKLEATHDLKNVLIKLGLTSAFGNANFSKITTDVSLKIDNVVQKAFIEVNEEGTEAAAVTTYLGYTPTSPPVEEETFLADHPFTFMLMKKNEILFCGVFQG</sequence>
<evidence type="ECO:0000256" key="1">
    <source>
        <dbReference type="ARBA" id="ARBA00009500"/>
    </source>
</evidence>
<dbReference type="GO" id="GO:0005615">
    <property type="term" value="C:extracellular space"/>
    <property type="evidence" value="ECO:0007669"/>
    <property type="project" value="InterPro"/>
</dbReference>
<name>A0A914KZ35_MELIC</name>
<dbReference type="Pfam" id="PF00079">
    <property type="entry name" value="Serpin"/>
    <property type="match status" value="1"/>
</dbReference>
<dbReference type="InterPro" id="IPR042178">
    <property type="entry name" value="Serpin_sf_1"/>
</dbReference>
<evidence type="ECO:0000313" key="4">
    <source>
        <dbReference type="Proteomes" id="UP000887563"/>
    </source>
</evidence>
<organism evidence="4 5">
    <name type="scientific">Meloidogyne incognita</name>
    <name type="common">Southern root-knot nematode worm</name>
    <name type="synonym">Oxyuris incognita</name>
    <dbReference type="NCBI Taxonomy" id="6306"/>
    <lineage>
        <taxon>Eukaryota</taxon>
        <taxon>Metazoa</taxon>
        <taxon>Ecdysozoa</taxon>
        <taxon>Nematoda</taxon>
        <taxon>Chromadorea</taxon>
        <taxon>Rhabditida</taxon>
        <taxon>Tylenchina</taxon>
        <taxon>Tylenchomorpha</taxon>
        <taxon>Tylenchoidea</taxon>
        <taxon>Meloidogynidae</taxon>
        <taxon>Meloidogyninae</taxon>
        <taxon>Meloidogyne</taxon>
        <taxon>Meloidogyne incognita group</taxon>
    </lineage>
</organism>
<dbReference type="Gene3D" id="2.30.39.10">
    <property type="entry name" value="Alpha-1-antitrypsin, domain 1"/>
    <property type="match status" value="1"/>
</dbReference>
<dbReference type="InterPro" id="IPR042185">
    <property type="entry name" value="Serpin_sf_2"/>
</dbReference>
<accession>A0A914KZ35</accession>
<reference evidence="5" key="1">
    <citation type="submission" date="2022-11" db="UniProtKB">
        <authorList>
            <consortium name="WormBaseParasite"/>
        </authorList>
    </citation>
    <scope>IDENTIFICATION</scope>
</reference>
<dbReference type="InterPro" id="IPR000215">
    <property type="entry name" value="Serpin_fam"/>
</dbReference>
<dbReference type="PANTHER" id="PTHR11461">
    <property type="entry name" value="SERINE PROTEASE INHIBITOR, SERPIN"/>
    <property type="match status" value="1"/>
</dbReference>
<dbReference type="CDD" id="cd00172">
    <property type="entry name" value="serpin"/>
    <property type="match status" value="1"/>
</dbReference>
<dbReference type="InterPro" id="IPR036186">
    <property type="entry name" value="Serpin_sf"/>
</dbReference>